<evidence type="ECO:0000313" key="2">
    <source>
        <dbReference type="EMBL" id="GMN33210.1"/>
    </source>
</evidence>
<gene>
    <name evidence="2" type="ORF">TIFTF001_004039</name>
</gene>
<keyword evidence="3" id="KW-1185">Reference proteome</keyword>
<dbReference type="InterPro" id="IPR055411">
    <property type="entry name" value="LRR_FXL15/At3g58940/PEG3-like"/>
</dbReference>
<name>A0AA87ZJI0_FICCA</name>
<dbReference type="InterPro" id="IPR032675">
    <property type="entry name" value="LRR_dom_sf"/>
</dbReference>
<dbReference type="SUPFAM" id="SSF52047">
    <property type="entry name" value="RNI-like"/>
    <property type="match status" value="1"/>
</dbReference>
<dbReference type="Pfam" id="PF24758">
    <property type="entry name" value="LRR_At5g56370"/>
    <property type="match status" value="1"/>
</dbReference>
<comment type="caution">
    <text evidence="2">The sequence shown here is derived from an EMBL/GenBank/DDBJ whole genome shotgun (WGS) entry which is preliminary data.</text>
</comment>
<dbReference type="AlphaFoldDB" id="A0AA87ZJI0"/>
<dbReference type="PANTHER" id="PTHR31639">
    <property type="entry name" value="F-BOX PROTEIN-LIKE"/>
    <property type="match status" value="1"/>
</dbReference>
<organism evidence="2 3">
    <name type="scientific">Ficus carica</name>
    <name type="common">Common fig</name>
    <dbReference type="NCBI Taxonomy" id="3494"/>
    <lineage>
        <taxon>Eukaryota</taxon>
        <taxon>Viridiplantae</taxon>
        <taxon>Streptophyta</taxon>
        <taxon>Embryophyta</taxon>
        <taxon>Tracheophyta</taxon>
        <taxon>Spermatophyta</taxon>
        <taxon>Magnoliopsida</taxon>
        <taxon>eudicotyledons</taxon>
        <taxon>Gunneridae</taxon>
        <taxon>Pentapetalae</taxon>
        <taxon>rosids</taxon>
        <taxon>fabids</taxon>
        <taxon>Rosales</taxon>
        <taxon>Moraceae</taxon>
        <taxon>Ficeae</taxon>
        <taxon>Ficus</taxon>
    </lineage>
</organism>
<proteinExistence type="predicted"/>
<reference evidence="2" key="1">
    <citation type="submission" date="2023-07" db="EMBL/GenBank/DDBJ databases">
        <title>draft genome sequence of fig (Ficus carica).</title>
        <authorList>
            <person name="Takahashi T."/>
            <person name="Nishimura K."/>
        </authorList>
    </citation>
    <scope>NUCLEOTIDE SEQUENCE</scope>
</reference>
<dbReference type="Gene3D" id="3.80.10.10">
    <property type="entry name" value="Ribonuclease Inhibitor"/>
    <property type="match status" value="1"/>
</dbReference>
<feature type="domain" description="F-box/LRR-repeat protein 15/At3g58940/PEG3-like LRR" evidence="1">
    <location>
        <begin position="74"/>
        <end position="207"/>
    </location>
</feature>
<dbReference type="EMBL" id="BTGU01000004">
    <property type="protein sequence ID" value="GMN33210.1"/>
    <property type="molecule type" value="Genomic_DNA"/>
</dbReference>
<dbReference type="Proteomes" id="UP001187192">
    <property type="component" value="Unassembled WGS sequence"/>
</dbReference>
<accession>A0AA87ZJI0</accession>
<evidence type="ECO:0000313" key="3">
    <source>
        <dbReference type="Proteomes" id="UP001187192"/>
    </source>
</evidence>
<sequence length="340" mass="39197">MSVLSKRWRRMWYSVPTLNLCDVDICINKDRKVPFNKFVDKCLKCRETGMRFIADSSITRFKLEMTYYGRKTLVDKWLDFVIKNKVEELDLCLTPRYYQKRCFYCLPKAILNAQALTILKLENLKMEGPFQVNLPFLKLLFLKKVHGLNDRTFEDLLVNCPSLEDLGLKNCNELSTAQVLSSSLKSFEVELALDQTIKIEAVNLQCLQLQWFEDLNVGLTLESLTISKCHGWKHIHIKSSDLSKYYEKFLPLVLARLRASESQDISSVVEGIHAKGCLALAFTFSEVIVYGTTGERFLVLVTINVLFVLVCHRILKHEADSTCTFHLGEEILIVFVLYSL</sequence>
<protein>
    <recommendedName>
        <fullName evidence="1">F-box/LRR-repeat protein 15/At3g58940/PEG3-like LRR domain-containing protein</fullName>
    </recommendedName>
</protein>
<evidence type="ECO:0000259" key="1">
    <source>
        <dbReference type="Pfam" id="PF24758"/>
    </source>
</evidence>
<dbReference type="PANTHER" id="PTHR31639:SF42">
    <property type="entry name" value="OS02G0160200 PROTEIN"/>
    <property type="match status" value="1"/>
</dbReference>